<dbReference type="EMBL" id="HG683951">
    <property type="protein sequence ID" value="CDJ32197.1"/>
    <property type="molecule type" value="Genomic_DNA"/>
</dbReference>
<organism evidence="2 3">
    <name type="scientific">Eimeria mitis</name>
    <dbReference type="NCBI Taxonomy" id="44415"/>
    <lineage>
        <taxon>Eukaryota</taxon>
        <taxon>Sar</taxon>
        <taxon>Alveolata</taxon>
        <taxon>Apicomplexa</taxon>
        <taxon>Conoidasida</taxon>
        <taxon>Coccidia</taxon>
        <taxon>Eucoccidiorida</taxon>
        <taxon>Eimeriorina</taxon>
        <taxon>Eimeriidae</taxon>
        <taxon>Eimeria</taxon>
    </lineage>
</organism>
<dbReference type="OrthoDB" id="348760at2759"/>
<dbReference type="Proteomes" id="UP000030744">
    <property type="component" value="Unassembled WGS sequence"/>
</dbReference>
<dbReference type="VEuPathDB" id="ToxoDB:EMH_0043130"/>
<evidence type="ECO:0000313" key="2">
    <source>
        <dbReference type="EMBL" id="CDJ32197.1"/>
    </source>
</evidence>
<dbReference type="AlphaFoldDB" id="U6K7L3"/>
<gene>
    <name evidence="2" type="ORF">EMH_0043130</name>
</gene>
<accession>U6K7L3</accession>
<feature type="region of interest" description="Disordered" evidence="1">
    <location>
        <begin position="89"/>
        <end position="113"/>
    </location>
</feature>
<evidence type="ECO:0000313" key="3">
    <source>
        <dbReference type="Proteomes" id="UP000030744"/>
    </source>
</evidence>
<proteinExistence type="predicted"/>
<reference evidence="2" key="2">
    <citation type="submission" date="2013-10" db="EMBL/GenBank/DDBJ databases">
        <authorList>
            <person name="Aslett M."/>
        </authorList>
    </citation>
    <scope>NUCLEOTIDE SEQUENCE [LARGE SCALE GENOMIC DNA]</scope>
    <source>
        <strain evidence="2">Houghton</strain>
    </source>
</reference>
<protein>
    <submittedName>
        <fullName evidence="2">Uncharacterized protein</fullName>
    </submittedName>
</protein>
<keyword evidence="3" id="KW-1185">Reference proteome</keyword>
<evidence type="ECO:0000256" key="1">
    <source>
        <dbReference type="SAM" id="MobiDB-lite"/>
    </source>
</evidence>
<reference evidence="2" key="1">
    <citation type="submission" date="2013-10" db="EMBL/GenBank/DDBJ databases">
        <title>Genomic analysis of the causative agents of coccidiosis in chickens.</title>
        <authorList>
            <person name="Reid A.J."/>
            <person name="Blake D."/>
            <person name="Billington K."/>
            <person name="Browne H."/>
            <person name="Dunn M."/>
            <person name="Hung S."/>
            <person name="Kawahara F."/>
            <person name="Miranda-Saavedra D."/>
            <person name="Mourier T."/>
            <person name="Nagra H."/>
            <person name="Otto T.D."/>
            <person name="Rawlings N."/>
            <person name="Sanchez A."/>
            <person name="Sanders M."/>
            <person name="Subramaniam C."/>
            <person name="Tay Y."/>
            <person name="Dear P."/>
            <person name="Doerig C."/>
            <person name="Gruber A."/>
            <person name="Parkinson J."/>
            <person name="Shirley M."/>
            <person name="Wan K.L."/>
            <person name="Berriman M."/>
            <person name="Tomley F."/>
            <person name="Pain A."/>
        </authorList>
    </citation>
    <scope>NUCLEOTIDE SEQUENCE [LARGE SCALE GENOMIC DNA]</scope>
    <source>
        <strain evidence="2">Houghton</strain>
    </source>
</reference>
<sequence>MLLLLLLDGKAATEYAVTSGAASVLCRVVFSQLEAAAFEGFCVLRNQPAAVFADPAREAAPVGVASEAGLPGKTGVAVPWKEKREFVGEEMSDEQHIQPRRNALDPKSSNPNQRLNCERHQQLTTRQCGARNSDAEKVVEGHICRRNSVTGVHGSGKMAKLLRSLGCRELSTGDAINASHSPALALLQMLLLLQGTLGLAAAAGGCLFAAPALRCFFGPSTVAPGSGFVQTLQVCVP</sequence>
<dbReference type="RefSeq" id="XP_013354762.1">
    <property type="nucleotide sequence ID" value="XM_013499308.1"/>
</dbReference>
<name>U6K7L3_9EIME</name>
<dbReference type="GeneID" id="25379031"/>